<dbReference type="InterPro" id="IPR001471">
    <property type="entry name" value="AP2/ERF_dom"/>
</dbReference>
<evidence type="ECO:0000313" key="10">
    <source>
        <dbReference type="Proteomes" id="UP000636709"/>
    </source>
</evidence>
<dbReference type="GO" id="GO:0000976">
    <property type="term" value="F:transcription cis-regulatory region binding"/>
    <property type="evidence" value="ECO:0007669"/>
    <property type="project" value="TreeGrafter"/>
</dbReference>
<dbReference type="GO" id="GO:0005634">
    <property type="term" value="C:nucleus"/>
    <property type="evidence" value="ECO:0007669"/>
    <property type="project" value="UniProtKB-SubCell"/>
</dbReference>
<evidence type="ECO:0000256" key="1">
    <source>
        <dbReference type="ARBA" id="ARBA00004123"/>
    </source>
</evidence>
<keyword evidence="2" id="KW-0805">Transcription regulation</keyword>
<dbReference type="SUPFAM" id="SSF54171">
    <property type="entry name" value="DNA-binding domain"/>
    <property type="match status" value="1"/>
</dbReference>
<dbReference type="GO" id="GO:0045893">
    <property type="term" value="P:positive regulation of DNA-templated transcription"/>
    <property type="evidence" value="ECO:0007669"/>
    <property type="project" value="TreeGrafter"/>
</dbReference>
<gene>
    <name evidence="9" type="ORF">HU200_024219</name>
</gene>
<dbReference type="SMART" id="SM00380">
    <property type="entry name" value="AP2"/>
    <property type="match status" value="1"/>
</dbReference>
<sequence length="196" mass="21329">MLASGTQKGLANGSADATPDAGRRSRSVQRGLGSPDNTRNNYRGVRQRRWGKWVAEIRDPNSHRRYWLGTFDTSVEAARAYDRAAVGFHGNKARLNFPADDTAVTIAAPAHSQAAPCYPTTTADVFQEHEVKPLVAAAPCRGGAEVDSQQQEQDASWFSPEAVIDDDPDDIAMYIDFDAVAHMVPFYPGINRGLPG</sequence>
<evidence type="ECO:0000256" key="2">
    <source>
        <dbReference type="ARBA" id="ARBA00023015"/>
    </source>
</evidence>
<dbReference type="PRINTS" id="PR00367">
    <property type="entry name" value="ETHRSPELEMNT"/>
</dbReference>
<evidence type="ECO:0000256" key="4">
    <source>
        <dbReference type="ARBA" id="ARBA00023163"/>
    </source>
</evidence>
<keyword evidence="10" id="KW-1185">Reference proteome</keyword>
<dbReference type="PROSITE" id="PS51032">
    <property type="entry name" value="AP2_ERF"/>
    <property type="match status" value="1"/>
</dbReference>
<dbReference type="GO" id="GO:0003700">
    <property type="term" value="F:DNA-binding transcription factor activity"/>
    <property type="evidence" value="ECO:0007669"/>
    <property type="project" value="InterPro"/>
</dbReference>
<evidence type="ECO:0000256" key="3">
    <source>
        <dbReference type="ARBA" id="ARBA00023125"/>
    </source>
</evidence>
<dbReference type="OrthoDB" id="550883at2759"/>
<dbReference type="Proteomes" id="UP000636709">
    <property type="component" value="Unassembled WGS sequence"/>
</dbReference>
<dbReference type="AlphaFoldDB" id="A0A835EVX2"/>
<dbReference type="PANTHER" id="PTHR31241:SF43">
    <property type="entry name" value="AP2_ERF DOMAIN-CONTAINING PROTEIN"/>
    <property type="match status" value="1"/>
</dbReference>
<comment type="caution">
    <text evidence="9">The sequence shown here is derived from an EMBL/GenBank/DDBJ whole genome shotgun (WGS) entry which is preliminary data.</text>
</comment>
<dbReference type="EMBL" id="JACEFO010001700">
    <property type="protein sequence ID" value="KAF8719495.1"/>
    <property type="molecule type" value="Genomic_DNA"/>
</dbReference>
<dbReference type="CDD" id="cd00018">
    <property type="entry name" value="AP2"/>
    <property type="match status" value="1"/>
</dbReference>
<comment type="similarity">
    <text evidence="6">Belongs to the AP2/ERF transcription factor family. ERF subfamily.</text>
</comment>
<protein>
    <recommendedName>
        <fullName evidence="8">AP2/ERF domain-containing protein</fullName>
    </recommendedName>
</protein>
<reference evidence="9" key="1">
    <citation type="submission" date="2020-07" db="EMBL/GenBank/DDBJ databases">
        <title>Genome sequence and genetic diversity analysis of an under-domesticated orphan crop, white fonio (Digitaria exilis).</title>
        <authorList>
            <person name="Bennetzen J.L."/>
            <person name="Chen S."/>
            <person name="Ma X."/>
            <person name="Wang X."/>
            <person name="Yssel A.E.J."/>
            <person name="Chaluvadi S.R."/>
            <person name="Johnson M."/>
            <person name="Gangashetty P."/>
            <person name="Hamidou F."/>
            <person name="Sanogo M.D."/>
            <person name="Zwaenepoel A."/>
            <person name="Wallace J."/>
            <person name="Van De Peer Y."/>
            <person name="Van Deynze A."/>
        </authorList>
    </citation>
    <scope>NUCLEOTIDE SEQUENCE</scope>
    <source>
        <tissue evidence="9">Leaves</tissue>
    </source>
</reference>
<proteinExistence type="inferred from homology"/>
<evidence type="ECO:0000256" key="5">
    <source>
        <dbReference type="ARBA" id="ARBA00023242"/>
    </source>
</evidence>
<dbReference type="Pfam" id="PF00847">
    <property type="entry name" value="AP2"/>
    <property type="match status" value="1"/>
</dbReference>
<dbReference type="Gene3D" id="3.30.730.10">
    <property type="entry name" value="AP2/ERF domain"/>
    <property type="match status" value="1"/>
</dbReference>
<dbReference type="InterPro" id="IPR016177">
    <property type="entry name" value="DNA-bd_dom_sf"/>
</dbReference>
<name>A0A835EVX2_9POAL</name>
<feature type="domain" description="AP2/ERF" evidence="8">
    <location>
        <begin position="41"/>
        <end position="98"/>
    </location>
</feature>
<keyword evidence="5" id="KW-0539">Nucleus</keyword>
<dbReference type="FunFam" id="3.30.730.10:FF:000001">
    <property type="entry name" value="Ethylene-responsive transcription factor 2"/>
    <property type="match status" value="1"/>
</dbReference>
<organism evidence="9 10">
    <name type="scientific">Digitaria exilis</name>
    <dbReference type="NCBI Taxonomy" id="1010633"/>
    <lineage>
        <taxon>Eukaryota</taxon>
        <taxon>Viridiplantae</taxon>
        <taxon>Streptophyta</taxon>
        <taxon>Embryophyta</taxon>
        <taxon>Tracheophyta</taxon>
        <taxon>Spermatophyta</taxon>
        <taxon>Magnoliopsida</taxon>
        <taxon>Liliopsida</taxon>
        <taxon>Poales</taxon>
        <taxon>Poaceae</taxon>
        <taxon>PACMAD clade</taxon>
        <taxon>Panicoideae</taxon>
        <taxon>Panicodae</taxon>
        <taxon>Paniceae</taxon>
        <taxon>Anthephorinae</taxon>
        <taxon>Digitaria</taxon>
    </lineage>
</organism>
<evidence type="ECO:0000313" key="9">
    <source>
        <dbReference type="EMBL" id="KAF8719495.1"/>
    </source>
</evidence>
<accession>A0A835EVX2</accession>
<dbReference type="PANTHER" id="PTHR31241">
    <property type="entry name" value="DEHYDRATION-RESPONSIVE ELEMENT-BINDING PROTEIN 2C"/>
    <property type="match status" value="1"/>
</dbReference>
<dbReference type="GO" id="GO:0006950">
    <property type="term" value="P:response to stress"/>
    <property type="evidence" value="ECO:0007669"/>
    <property type="project" value="TreeGrafter"/>
</dbReference>
<keyword evidence="4" id="KW-0804">Transcription</keyword>
<evidence type="ECO:0000259" key="8">
    <source>
        <dbReference type="PROSITE" id="PS51032"/>
    </source>
</evidence>
<feature type="region of interest" description="Disordered" evidence="7">
    <location>
        <begin position="1"/>
        <end position="43"/>
    </location>
</feature>
<evidence type="ECO:0000256" key="7">
    <source>
        <dbReference type="SAM" id="MobiDB-lite"/>
    </source>
</evidence>
<keyword evidence="3" id="KW-0238">DNA-binding</keyword>
<comment type="subcellular location">
    <subcellularLocation>
        <location evidence="1">Nucleus</location>
    </subcellularLocation>
</comment>
<dbReference type="InterPro" id="IPR036955">
    <property type="entry name" value="AP2/ERF_dom_sf"/>
</dbReference>
<evidence type="ECO:0000256" key="6">
    <source>
        <dbReference type="ARBA" id="ARBA00024343"/>
    </source>
</evidence>